<dbReference type="eggNOG" id="ENOG502S4MC">
    <property type="taxonomic scope" value="Eukaryota"/>
</dbReference>
<dbReference type="OrthoDB" id="411632at2759"/>
<feature type="transmembrane region" description="Helical" evidence="1">
    <location>
        <begin position="16"/>
        <end position="36"/>
    </location>
</feature>
<accession>D6RLI9</accession>
<dbReference type="OMA" id="NTHYASP"/>
<dbReference type="EMBL" id="AACS02000003">
    <property type="protein sequence ID" value="EFI28081.1"/>
    <property type="molecule type" value="Genomic_DNA"/>
</dbReference>
<dbReference type="Proteomes" id="UP000001861">
    <property type="component" value="Unassembled WGS sequence"/>
</dbReference>
<protein>
    <submittedName>
        <fullName evidence="2">Uncharacterized protein</fullName>
    </submittedName>
</protein>
<keyword evidence="3" id="KW-1185">Reference proteome</keyword>
<comment type="caution">
    <text evidence="2">The sequence shown here is derived from an EMBL/GenBank/DDBJ whole genome shotgun (WGS) entry which is preliminary data.</text>
</comment>
<proteinExistence type="predicted"/>
<dbReference type="InParanoid" id="D6RLI9"/>
<dbReference type="GeneID" id="9378839"/>
<evidence type="ECO:0000256" key="1">
    <source>
        <dbReference type="SAM" id="Phobius"/>
    </source>
</evidence>
<organism evidence="2 3">
    <name type="scientific">Coprinopsis cinerea (strain Okayama-7 / 130 / ATCC MYA-4618 / FGSC 9003)</name>
    <name type="common">Inky cap fungus</name>
    <name type="synonym">Hormographiella aspergillata</name>
    <dbReference type="NCBI Taxonomy" id="240176"/>
    <lineage>
        <taxon>Eukaryota</taxon>
        <taxon>Fungi</taxon>
        <taxon>Dikarya</taxon>
        <taxon>Basidiomycota</taxon>
        <taxon>Agaricomycotina</taxon>
        <taxon>Agaricomycetes</taxon>
        <taxon>Agaricomycetidae</taxon>
        <taxon>Agaricales</taxon>
        <taxon>Agaricineae</taxon>
        <taxon>Psathyrellaceae</taxon>
        <taxon>Coprinopsis</taxon>
    </lineage>
</organism>
<dbReference type="KEGG" id="cci:CC1G_14108"/>
<keyword evidence="1" id="KW-1133">Transmembrane helix</keyword>
<name>D6RLI9_COPC7</name>
<evidence type="ECO:0000313" key="2">
    <source>
        <dbReference type="EMBL" id="EFI28081.1"/>
    </source>
</evidence>
<reference evidence="2 3" key="1">
    <citation type="journal article" date="2010" name="Proc. Natl. Acad. Sci. U.S.A.">
        <title>Insights into evolution of multicellular fungi from the assembled chromosomes of the mushroom Coprinopsis cinerea (Coprinus cinereus).</title>
        <authorList>
            <person name="Stajich J.E."/>
            <person name="Wilke S.K."/>
            <person name="Ahren D."/>
            <person name="Au C.H."/>
            <person name="Birren B.W."/>
            <person name="Borodovsky M."/>
            <person name="Burns C."/>
            <person name="Canback B."/>
            <person name="Casselton L.A."/>
            <person name="Cheng C.K."/>
            <person name="Deng J."/>
            <person name="Dietrich F.S."/>
            <person name="Fargo D.C."/>
            <person name="Farman M.L."/>
            <person name="Gathman A.C."/>
            <person name="Goldberg J."/>
            <person name="Guigo R."/>
            <person name="Hoegger P.J."/>
            <person name="Hooker J.B."/>
            <person name="Huggins A."/>
            <person name="James T.Y."/>
            <person name="Kamada T."/>
            <person name="Kilaru S."/>
            <person name="Kodira C."/>
            <person name="Kues U."/>
            <person name="Kupfer D."/>
            <person name="Kwan H.S."/>
            <person name="Lomsadze A."/>
            <person name="Li W."/>
            <person name="Lilly W.W."/>
            <person name="Ma L.J."/>
            <person name="Mackey A.J."/>
            <person name="Manning G."/>
            <person name="Martin F."/>
            <person name="Muraguchi H."/>
            <person name="Natvig D.O."/>
            <person name="Palmerini H."/>
            <person name="Ramesh M.A."/>
            <person name="Rehmeyer C.J."/>
            <person name="Roe B.A."/>
            <person name="Shenoy N."/>
            <person name="Stanke M."/>
            <person name="Ter-Hovhannisyan V."/>
            <person name="Tunlid A."/>
            <person name="Velagapudi R."/>
            <person name="Vision T.J."/>
            <person name="Zeng Q."/>
            <person name="Zolan M.E."/>
            <person name="Pukkila P.J."/>
        </authorList>
    </citation>
    <scope>NUCLEOTIDE SEQUENCE [LARGE SCALE GENOMIC DNA]</scope>
    <source>
        <strain evidence="3">Okayama-7 / 130 / ATCC MYA-4618 / FGSC 9003</strain>
    </source>
</reference>
<dbReference type="AlphaFoldDB" id="D6RLI9"/>
<sequence length="448" mass="52171">MALCTVGPLLRPKPRVVLFFCFLALVCAYGLVYSGIGSGSSFLHVARIQKEWALRKGTEENVKEEVKEVRRGPRVLLVTALYPLEKSKHTDEEYAEWLELFLSRIETDTYFYAPEKMRKQITSAAAKLDTVSPSSKRRFTLNTTYPTIFSVPPLVGLQSTYEEMHSIDREKDIHGAELYAVWNAKAFFLDEAVKYTKKTQNKEYDYAFWIDAGSFRNEHRYSAWPDPQQVETIFKSNEDRVFLSISRLPSQRGMWWREDMGPFDEDVSQGSFFGGKPSAITWFRNTFYAYHDYYLSKSFFVGKDQTIFNSLFLLFPHRFLTMWKDDPEAPARQELAKDLANAGLSTKILSIFPQFLSDVGYLGRCNDNWYYYHFFLADDATREKMRDLWDSQYEEKAAGWKGALGLKGSRWMEHTRCRNTRSLRMEELFGRRFGETWVPPQATVVESS</sequence>
<dbReference type="RefSeq" id="XP_002911575.1">
    <property type="nucleotide sequence ID" value="XM_002911529.1"/>
</dbReference>
<evidence type="ECO:0000313" key="3">
    <source>
        <dbReference type="Proteomes" id="UP000001861"/>
    </source>
</evidence>
<dbReference type="HOGENOM" id="CLU_045862_0_0_1"/>
<keyword evidence="1" id="KW-0812">Transmembrane</keyword>
<dbReference type="VEuPathDB" id="FungiDB:CC1G_14108"/>
<gene>
    <name evidence="2" type="ORF">CC1G_14108</name>
</gene>
<keyword evidence="1" id="KW-0472">Membrane</keyword>